<organism evidence="2 3">
    <name type="scientific">Clostridium senegalense</name>
    <dbReference type="NCBI Taxonomy" id="1465809"/>
    <lineage>
        <taxon>Bacteria</taxon>
        <taxon>Bacillati</taxon>
        <taxon>Bacillota</taxon>
        <taxon>Clostridia</taxon>
        <taxon>Eubacteriales</taxon>
        <taxon>Clostridiaceae</taxon>
        <taxon>Clostridium</taxon>
    </lineage>
</organism>
<evidence type="ECO:0000313" key="3">
    <source>
        <dbReference type="Proteomes" id="UP000481872"/>
    </source>
</evidence>
<dbReference type="AlphaFoldDB" id="A0A6M0H0B2"/>
<keyword evidence="3" id="KW-1185">Reference proteome</keyword>
<evidence type="ECO:0000313" key="2">
    <source>
        <dbReference type="EMBL" id="NEU03564.1"/>
    </source>
</evidence>
<reference evidence="2 3" key="1">
    <citation type="submission" date="2020-02" db="EMBL/GenBank/DDBJ databases">
        <title>Genome assembly of a novel Clostridium senegalense strain.</title>
        <authorList>
            <person name="Gupta T.B."/>
            <person name="Jauregui R."/>
            <person name="Maclean P."/>
            <person name="Nawarathana A."/>
            <person name="Brightwell G."/>
        </authorList>
    </citation>
    <scope>NUCLEOTIDE SEQUENCE [LARGE SCALE GENOMIC DNA]</scope>
    <source>
        <strain evidence="2 3">AGRFS4</strain>
    </source>
</reference>
<name>A0A6M0H0B2_9CLOT</name>
<gene>
    <name evidence="2" type="ORF">G3M99_01580</name>
</gene>
<keyword evidence="1" id="KW-0472">Membrane</keyword>
<keyword evidence="1" id="KW-0812">Transmembrane</keyword>
<protein>
    <submittedName>
        <fullName evidence="2">Uncharacterized protein</fullName>
    </submittedName>
</protein>
<sequence>MASNYKVKKNGFAMISVIIITGLVITIASYMICENEFLSKYYSVNNEYLGTQSQEEKQREVLLGKANKYMLNSKENLEKLKFTYDNASIKYDKDEELLVLIRPYDIGTIKKTYYRPQLNKNKVKFIFVKDQLERG</sequence>
<keyword evidence="1" id="KW-1133">Transmembrane helix</keyword>
<feature type="transmembrane region" description="Helical" evidence="1">
    <location>
        <begin position="12"/>
        <end position="32"/>
    </location>
</feature>
<comment type="caution">
    <text evidence="2">The sequence shown here is derived from an EMBL/GenBank/DDBJ whole genome shotgun (WGS) entry which is preliminary data.</text>
</comment>
<accession>A0A6M0H0B2</accession>
<dbReference type="RefSeq" id="WP_061994844.1">
    <property type="nucleotide sequence ID" value="NZ_JAAGPU010000001.1"/>
</dbReference>
<proteinExistence type="predicted"/>
<dbReference type="EMBL" id="JAAGPU010000001">
    <property type="protein sequence ID" value="NEU03564.1"/>
    <property type="molecule type" value="Genomic_DNA"/>
</dbReference>
<evidence type="ECO:0000256" key="1">
    <source>
        <dbReference type="SAM" id="Phobius"/>
    </source>
</evidence>
<dbReference type="Proteomes" id="UP000481872">
    <property type="component" value="Unassembled WGS sequence"/>
</dbReference>